<dbReference type="AlphaFoldDB" id="A0A921KZH4"/>
<proteinExistence type="predicted"/>
<reference evidence="1" key="2">
    <citation type="submission" date="2021-09" db="EMBL/GenBank/DDBJ databases">
        <authorList>
            <person name="Gilroy R."/>
        </authorList>
    </citation>
    <scope>NUCLEOTIDE SEQUENCE</scope>
    <source>
        <strain evidence="1">6966</strain>
    </source>
</reference>
<comment type="caution">
    <text evidence="1">The sequence shown here is derived from an EMBL/GenBank/DDBJ whole genome shotgun (WGS) entry which is preliminary data.</text>
</comment>
<evidence type="ECO:0000313" key="1">
    <source>
        <dbReference type="EMBL" id="HJF71811.1"/>
    </source>
</evidence>
<sequence>MAEKREYVRQVVAYANYFKDFKKTLSRNTLRKIYQIYIIDLQKENKSQTSENKYAVL</sequence>
<accession>A0A921KZH4</accession>
<gene>
    <name evidence="1" type="ORF">K8V05_13745</name>
</gene>
<evidence type="ECO:0000313" key="2">
    <source>
        <dbReference type="Proteomes" id="UP000742098"/>
    </source>
</evidence>
<dbReference type="Proteomes" id="UP000742098">
    <property type="component" value="Unassembled WGS sequence"/>
</dbReference>
<dbReference type="EMBL" id="DYVS01000258">
    <property type="protein sequence ID" value="HJF71811.1"/>
    <property type="molecule type" value="Genomic_DNA"/>
</dbReference>
<name>A0A921KZH4_9BACT</name>
<reference evidence="1" key="1">
    <citation type="journal article" date="2021" name="PeerJ">
        <title>Extensive microbial diversity within the chicken gut microbiome revealed by metagenomics and culture.</title>
        <authorList>
            <person name="Gilroy R."/>
            <person name="Ravi A."/>
            <person name="Getino M."/>
            <person name="Pursley I."/>
            <person name="Horton D.L."/>
            <person name="Alikhan N.F."/>
            <person name="Baker D."/>
            <person name="Gharbi K."/>
            <person name="Hall N."/>
            <person name="Watson M."/>
            <person name="Adriaenssens E.M."/>
            <person name="Foster-Nyarko E."/>
            <person name="Jarju S."/>
            <person name="Secka A."/>
            <person name="Antonio M."/>
            <person name="Oren A."/>
            <person name="Chaudhuri R.R."/>
            <person name="La Ragione R."/>
            <person name="Hildebrand F."/>
            <person name="Pallen M.J."/>
        </authorList>
    </citation>
    <scope>NUCLEOTIDE SEQUENCE</scope>
    <source>
        <strain evidence="1">6966</strain>
    </source>
</reference>
<protein>
    <submittedName>
        <fullName evidence="1">Uncharacterized protein</fullName>
    </submittedName>
</protein>
<organism evidence="1 2">
    <name type="scientific">Butyricimonas virosa</name>
    <dbReference type="NCBI Taxonomy" id="544645"/>
    <lineage>
        <taxon>Bacteria</taxon>
        <taxon>Pseudomonadati</taxon>
        <taxon>Bacteroidota</taxon>
        <taxon>Bacteroidia</taxon>
        <taxon>Bacteroidales</taxon>
        <taxon>Odoribacteraceae</taxon>
        <taxon>Butyricimonas</taxon>
    </lineage>
</organism>